<dbReference type="EMBL" id="AMWG01000140">
    <property type="protein sequence ID" value="ELP30952.1"/>
    <property type="molecule type" value="Genomic_DNA"/>
</dbReference>
<reference evidence="1 2" key="1">
    <citation type="journal article" date="2013" name="Mar. Genomics">
        <title>Expression of sulfatases in Rhodopirellula baltica and the diversity of sulfatases in the genus Rhodopirellula.</title>
        <authorList>
            <person name="Wegner C.E."/>
            <person name="Richter-Heitmann T."/>
            <person name="Klindworth A."/>
            <person name="Klockow C."/>
            <person name="Richter M."/>
            <person name="Achstetter T."/>
            <person name="Glockner F.O."/>
            <person name="Harder J."/>
        </authorList>
    </citation>
    <scope>NUCLEOTIDE SEQUENCE [LARGE SCALE GENOMIC DNA]</scope>
    <source>
        <strain evidence="1 2">SWK14</strain>
    </source>
</reference>
<sequence length="46" mass="5183">MIRKRFGIGIQSILVTSLPKHRRLQHAFGFNLDFTSLATSVVPIES</sequence>
<organism evidence="1 2">
    <name type="scientific">Rhodopirellula baltica SWK14</name>
    <dbReference type="NCBI Taxonomy" id="993516"/>
    <lineage>
        <taxon>Bacteria</taxon>
        <taxon>Pseudomonadati</taxon>
        <taxon>Planctomycetota</taxon>
        <taxon>Planctomycetia</taxon>
        <taxon>Pirellulales</taxon>
        <taxon>Pirellulaceae</taxon>
        <taxon>Rhodopirellula</taxon>
    </lineage>
</organism>
<evidence type="ECO:0000313" key="2">
    <source>
        <dbReference type="Proteomes" id="UP000010959"/>
    </source>
</evidence>
<accession>L7CBD6</accession>
<gene>
    <name evidence="1" type="ORF">RBSWK_05218</name>
</gene>
<protein>
    <submittedName>
        <fullName evidence="1">Uncharacterized protein</fullName>
    </submittedName>
</protein>
<comment type="caution">
    <text evidence="1">The sequence shown here is derived from an EMBL/GenBank/DDBJ whole genome shotgun (WGS) entry which is preliminary data.</text>
</comment>
<dbReference type="AlphaFoldDB" id="L7CBD6"/>
<name>L7CBD6_RHOBT</name>
<evidence type="ECO:0000313" key="1">
    <source>
        <dbReference type="EMBL" id="ELP30952.1"/>
    </source>
</evidence>
<dbReference type="Proteomes" id="UP000010959">
    <property type="component" value="Unassembled WGS sequence"/>
</dbReference>
<proteinExistence type="predicted"/>